<evidence type="ECO:0000256" key="1">
    <source>
        <dbReference type="SAM" id="MobiDB-lite"/>
    </source>
</evidence>
<feature type="compositionally biased region" description="Low complexity" evidence="1">
    <location>
        <begin position="23"/>
        <end position="36"/>
    </location>
</feature>
<name>A0A392UDH3_9FABA</name>
<comment type="caution">
    <text evidence="2">The sequence shown here is derived from an EMBL/GenBank/DDBJ whole genome shotgun (WGS) entry which is preliminary data.</text>
</comment>
<organism evidence="2 3">
    <name type="scientific">Trifolium medium</name>
    <dbReference type="NCBI Taxonomy" id="97028"/>
    <lineage>
        <taxon>Eukaryota</taxon>
        <taxon>Viridiplantae</taxon>
        <taxon>Streptophyta</taxon>
        <taxon>Embryophyta</taxon>
        <taxon>Tracheophyta</taxon>
        <taxon>Spermatophyta</taxon>
        <taxon>Magnoliopsida</taxon>
        <taxon>eudicotyledons</taxon>
        <taxon>Gunneridae</taxon>
        <taxon>Pentapetalae</taxon>
        <taxon>rosids</taxon>
        <taxon>fabids</taxon>
        <taxon>Fabales</taxon>
        <taxon>Fabaceae</taxon>
        <taxon>Papilionoideae</taxon>
        <taxon>50 kb inversion clade</taxon>
        <taxon>NPAAA clade</taxon>
        <taxon>Hologalegina</taxon>
        <taxon>IRL clade</taxon>
        <taxon>Trifolieae</taxon>
        <taxon>Trifolium</taxon>
    </lineage>
</organism>
<feature type="non-terminal residue" evidence="2">
    <location>
        <position position="1"/>
    </location>
</feature>
<evidence type="ECO:0000313" key="2">
    <source>
        <dbReference type="EMBL" id="MCI70897.1"/>
    </source>
</evidence>
<reference evidence="2 3" key="1">
    <citation type="journal article" date="2018" name="Front. Plant Sci.">
        <title>Red Clover (Trifolium pratense) and Zigzag Clover (T. medium) - A Picture of Genomic Similarities and Differences.</title>
        <authorList>
            <person name="Dluhosova J."/>
            <person name="Istvanek J."/>
            <person name="Nedelnik J."/>
            <person name="Repkova J."/>
        </authorList>
    </citation>
    <scope>NUCLEOTIDE SEQUENCE [LARGE SCALE GENOMIC DNA]</scope>
    <source>
        <strain evidence="3">cv. 10/8</strain>
        <tissue evidence="2">Leaf</tissue>
    </source>
</reference>
<dbReference type="EMBL" id="LXQA010785179">
    <property type="protein sequence ID" value="MCI70897.1"/>
    <property type="molecule type" value="Genomic_DNA"/>
</dbReference>
<keyword evidence="3" id="KW-1185">Reference proteome</keyword>
<proteinExistence type="predicted"/>
<dbReference type="Proteomes" id="UP000265520">
    <property type="component" value="Unassembled WGS sequence"/>
</dbReference>
<accession>A0A392UDH3</accession>
<protein>
    <submittedName>
        <fullName evidence="2">Uncharacterized protein</fullName>
    </submittedName>
</protein>
<sequence>AQHHPARSAASRTKTGQSATMLRAAQATPACRAANRTKPTTLHNHCAQHSLRAAQKPEHAEKCNFPANA</sequence>
<dbReference type="AlphaFoldDB" id="A0A392UDH3"/>
<feature type="compositionally biased region" description="Polar residues" evidence="1">
    <location>
        <begin position="10"/>
        <end position="20"/>
    </location>
</feature>
<feature type="region of interest" description="Disordered" evidence="1">
    <location>
        <begin position="1"/>
        <end position="42"/>
    </location>
</feature>
<evidence type="ECO:0000313" key="3">
    <source>
        <dbReference type="Proteomes" id="UP000265520"/>
    </source>
</evidence>